<dbReference type="Proteomes" id="UP000191110">
    <property type="component" value="Unassembled WGS sequence"/>
</dbReference>
<dbReference type="InterPro" id="IPR002725">
    <property type="entry name" value="YgjP-like_metallopeptidase"/>
</dbReference>
<dbReference type="Gene3D" id="3.30.2010.10">
    <property type="entry name" value="Metalloproteases ('zincins'), catalytic domain"/>
    <property type="match status" value="1"/>
</dbReference>
<accession>A0A1T2L0Q1</accession>
<dbReference type="EMBL" id="MPRL01000077">
    <property type="protein sequence ID" value="OOZ38652.1"/>
    <property type="molecule type" value="Genomic_DNA"/>
</dbReference>
<dbReference type="Pfam" id="PF01863">
    <property type="entry name" value="YgjP-like"/>
    <property type="match status" value="1"/>
</dbReference>
<comment type="caution">
    <text evidence="2">The sequence shown here is derived from an EMBL/GenBank/DDBJ whole genome shotgun (WGS) entry which is preliminary data.</text>
</comment>
<evidence type="ECO:0000259" key="1">
    <source>
        <dbReference type="Pfam" id="PF01863"/>
    </source>
</evidence>
<reference evidence="2 3" key="1">
    <citation type="submission" date="2016-11" db="EMBL/GenBank/DDBJ databases">
        <title>Mixed transmission modes and dynamic genome evolution in an obligate animal-bacterial symbiosis.</title>
        <authorList>
            <person name="Russell S.L."/>
            <person name="Corbett-Detig R.B."/>
            <person name="Cavanaugh C.M."/>
        </authorList>
    </citation>
    <scope>NUCLEOTIDE SEQUENCE [LARGE SCALE GENOMIC DNA]</scope>
    <source>
        <strain evidence="2">Sveles-Q1</strain>
    </source>
</reference>
<keyword evidence="3" id="KW-1185">Reference proteome</keyword>
<feature type="domain" description="YgjP-like metallopeptidase" evidence="1">
    <location>
        <begin position="28"/>
        <end position="232"/>
    </location>
</feature>
<dbReference type="CDD" id="cd07344">
    <property type="entry name" value="M48_yhfN_like"/>
    <property type="match status" value="1"/>
</dbReference>
<dbReference type="InterPro" id="IPR053136">
    <property type="entry name" value="UTP_pyrophosphatase-like"/>
</dbReference>
<evidence type="ECO:0000313" key="3">
    <source>
        <dbReference type="Proteomes" id="UP000191110"/>
    </source>
</evidence>
<dbReference type="PANTHER" id="PTHR30399">
    <property type="entry name" value="UNCHARACTERIZED PROTEIN YGJP"/>
    <property type="match status" value="1"/>
</dbReference>
<protein>
    <recommendedName>
        <fullName evidence="1">YgjP-like metallopeptidase domain-containing protein</fullName>
    </recommendedName>
</protein>
<dbReference type="AlphaFoldDB" id="A0A1T2L0Q1"/>
<name>A0A1T2L0Q1_9GAMM</name>
<dbReference type="PANTHER" id="PTHR30399:SF1">
    <property type="entry name" value="UTP PYROPHOSPHATASE"/>
    <property type="match status" value="1"/>
</dbReference>
<proteinExistence type="predicted"/>
<evidence type="ECO:0000313" key="2">
    <source>
        <dbReference type="EMBL" id="OOZ38652.1"/>
    </source>
</evidence>
<gene>
    <name evidence="2" type="ORF">BOW53_14760</name>
</gene>
<organism evidence="2 3">
    <name type="scientific">Solemya pervernicosa gill symbiont</name>
    <dbReference type="NCBI Taxonomy" id="642797"/>
    <lineage>
        <taxon>Bacteria</taxon>
        <taxon>Pseudomonadati</taxon>
        <taxon>Pseudomonadota</taxon>
        <taxon>Gammaproteobacteria</taxon>
        <taxon>sulfur-oxidizing symbionts</taxon>
    </lineage>
</organism>
<sequence length="242" mass="27358">MSRCSTTTSVTKTAIQPDYDVRRSPRARRMRITVSSLGKVEVVVPKGVAARHIEPFVDQHQQWIAQAVARVASARSACGEMLSGIPEQIELRALNECWPIEQRDGERSSARELNGKLLLSGADEASCFAALQRWNSRKAQAHLLPWLAEVSREIDLPYSGVTIRGQKSRWGSCSSRGNISLNRKLLFLPAELVEYLFVHELCHTVHANHSRHFWALVEEKMPDYRNREGSLRGAMCYVPHWA</sequence>